<feature type="region of interest" description="Disordered" evidence="2">
    <location>
        <begin position="667"/>
        <end position="717"/>
    </location>
</feature>
<dbReference type="KEGG" id="lmat:92512812"/>
<feature type="compositionally biased region" description="Basic and acidic residues" evidence="2">
    <location>
        <begin position="697"/>
        <end position="712"/>
    </location>
</feature>
<reference evidence="4" key="1">
    <citation type="journal article" date="2021" name="Microbiol. Resour. Announc.">
        <title>LGAAP: Leishmaniinae Genome Assembly and Annotation Pipeline.</title>
        <authorList>
            <person name="Almutairi H."/>
            <person name="Urbaniak M.D."/>
            <person name="Bates M.D."/>
            <person name="Jariyapan N."/>
            <person name="Kwakye-Nuako G."/>
            <person name="Thomaz-Soccol V."/>
            <person name="Al-Salem W.S."/>
            <person name="Dillon R.J."/>
            <person name="Bates P.A."/>
            <person name="Gatherer D."/>
        </authorList>
    </citation>
    <scope>NUCLEOTIDE SEQUENCE [LARGE SCALE GENOMIC DNA]</scope>
</reference>
<dbReference type="Proteomes" id="UP000673552">
    <property type="component" value="Unassembled WGS sequence"/>
</dbReference>
<feature type="region of interest" description="Disordered" evidence="2">
    <location>
        <begin position="1253"/>
        <end position="1293"/>
    </location>
</feature>
<feature type="region of interest" description="Disordered" evidence="2">
    <location>
        <begin position="1385"/>
        <end position="1413"/>
    </location>
</feature>
<dbReference type="RefSeq" id="XP_067175675.1">
    <property type="nucleotide sequence ID" value="XM_067320300.1"/>
</dbReference>
<evidence type="ECO:0000313" key="3">
    <source>
        <dbReference type="EMBL" id="KAG5469502.1"/>
    </source>
</evidence>
<feature type="compositionally biased region" description="Low complexity" evidence="2">
    <location>
        <begin position="1278"/>
        <end position="1293"/>
    </location>
</feature>
<feature type="compositionally biased region" description="Low complexity" evidence="2">
    <location>
        <begin position="521"/>
        <end position="534"/>
    </location>
</feature>
<keyword evidence="4" id="KW-1185">Reference proteome</keyword>
<keyword evidence="1" id="KW-0175">Coiled coil</keyword>
<feature type="compositionally biased region" description="Low complexity" evidence="2">
    <location>
        <begin position="946"/>
        <end position="958"/>
    </location>
</feature>
<feature type="region of interest" description="Disordered" evidence="2">
    <location>
        <begin position="521"/>
        <end position="554"/>
    </location>
</feature>
<evidence type="ECO:0000256" key="2">
    <source>
        <dbReference type="SAM" id="MobiDB-lite"/>
    </source>
</evidence>
<evidence type="ECO:0000313" key="4">
    <source>
        <dbReference type="Proteomes" id="UP000673552"/>
    </source>
</evidence>
<organism evidence="3 4">
    <name type="scientific">Leishmania martiniquensis</name>
    <dbReference type="NCBI Taxonomy" id="1580590"/>
    <lineage>
        <taxon>Eukaryota</taxon>
        <taxon>Discoba</taxon>
        <taxon>Euglenozoa</taxon>
        <taxon>Kinetoplastea</taxon>
        <taxon>Metakinetoplastina</taxon>
        <taxon>Trypanosomatida</taxon>
        <taxon>Trypanosomatidae</taxon>
        <taxon>Leishmaniinae</taxon>
        <taxon>Leishmania</taxon>
    </lineage>
</organism>
<reference evidence="4" key="2">
    <citation type="journal article" date="2021" name="Sci. Data">
        <title>Chromosome-scale genome sequencing, assembly and annotation of six genomes from subfamily Leishmaniinae.</title>
        <authorList>
            <person name="Almutairi H."/>
            <person name="Urbaniak M.D."/>
            <person name="Bates M.D."/>
            <person name="Jariyapan N."/>
            <person name="Kwakye-Nuako G."/>
            <person name="Thomaz Soccol V."/>
            <person name="Al-Salem W.S."/>
            <person name="Dillon R.J."/>
            <person name="Bates P.A."/>
            <person name="Gatherer D."/>
        </authorList>
    </citation>
    <scope>NUCLEOTIDE SEQUENCE [LARGE SCALE GENOMIC DNA]</scope>
</reference>
<protein>
    <submittedName>
        <fullName evidence="3">Uncharacterized protein</fullName>
    </submittedName>
</protein>
<feature type="region of interest" description="Disordered" evidence="2">
    <location>
        <begin position="777"/>
        <end position="800"/>
    </location>
</feature>
<feature type="coiled-coil region" evidence="1">
    <location>
        <begin position="84"/>
        <end position="125"/>
    </location>
</feature>
<feature type="region of interest" description="Disordered" evidence="2">
    <location>
        <begin position="946"/>
        <end position="975"/>
    </location>
</feature>
<comment type="caution">
    <text evidence="3">The sequence shown here is derived from an EMBL/GenBank/DDBJ whole genome shotgun (WGS) entry which is preliminary data.</text>
</comment>
<gene>
    <name evidence="3" type="ORF">LSCM1_02724</name>
</gene>
<dbReference type="OrthoDB" id="246381at2759"/>
<evidence type="ECO:0000256" key="1">
    <source>
        <dbReference type="SAM" id="Coils"/>
    </source>
</evidence>
<name>A0A836GKS0_9TRYP</name>
<dbReference type="EMBL" id="JAFEUZ010000033">
    <property type="protein sequence ID" value="KAG5469502.1"/>
    <property type="molecule type" value="Genomic_DNA"/>
</dbReference>
<dbReference type="GeneID" id="92512812"/>
<sequence length="1468" mass="158082">MGAFALCVESAARDIRSLLTLHRVHPQVQSDVQRVLGSLLRKSYESMVVPVPTELGESPEQVCRALLDSILENAFQVALPASDMRALERRCIDLEEENAELKVAADDADKSVEEVQEVLSDLKKAHDYMLHSYFREVLMLRCRIDDLQRQLRTRRAYSTSVAPALGTKAAPFIHTMELPSQPLCVNTNASTGQSELTGRQSGLELALLSNTPLPTCGSSDEDTDADDDFAHRRLSTQSSLAGEGREADAHARMNPFLHSTATGGAARSAPVDGKGWSTIPRRRRKCRNVRITFPGSPPSDAPTSALPRVVAVENTVMLEVLRTPETDSVDAIFDYEEYIRILNGEDGAWTERFANVMDDSARRSAPRSCRPVRMRTRSRSEVYYLDGSPTAHLHHPLVLAALSRERAKANGFQWLLHLALEPIKHRFQVELDEVRHMVQAMQREHAGQMQLIQRALMVVQSRNDALLDFLNTFAEQALQTLSVVASDVQAQSMADILFGGALPVAAAEEVASFFAPGAAPAASQERPSASSMAASPPPTPHLSLPSHGESDPEPTMLHLLRRRKWRLKPGVALQAQEQAAAMAAMDHRLGRAGRRKVTHMLPLDPTSSAEEVNYYRADLGLPYWSSNPVISHAQRAFGRLQEVAARIRATRVMQLVQPTVRAAGGDHHVRWKGESTTASSGLDDRNHHGRSSPPPLSDEKGNCPFYHFRDGGADEESSSGRFAAYRRFQDEWRTAPVRGADGRTAADLLRELAGLRMRRACDQKRLEVAQASLSQNLQRGAPAATGAKGSAGAEREGASLQFSSPQEALRALALQQLNTRTQTRLSRTSQRIAEIQRLLDLHLASYLVRSSSDSLPRGMAWRIAEEGSEGVLRASGTSTRVGQLWSSPYLNDTLLDANDQQQLQRGAYKGDARGQLMHVPIGMARARNPDGKEAGEAIMFSALGGSTASPAPSALSSARARKEGGGSGEEAGPPAMEHRITPFVAVMEYCRGVQLGRPLGQRAGPVYLFQDHGSGDYYVGDETGRNVLQAVDAAGDARVAMQAGADTQRSLLPMTRILYPAPMRIISKSDTSESSSVASTEVAIGALHPIYLVPMAIPLSDEDAVVREGWQACHRHGHARSDPIYYTTVAPLPLSKSYHHVVPQQGSADSVAPAKAAAGASAAGCSGDNGAPVNRYLSSPPRVFQPADEAASMLRVRSVTLQRRHTSNRFFPDTAVTGSDSASARSGFPSLGIANSSTVARAATLPSLGGPLSGDVVPSTEGHLLGANPSPAADRRGSPGTAAAAPLPGSSSSPAAKALTLLPSPELSVMLTATAHDSAPALAKAKLPASSAAPVSCATDSSPPFPAALVLAKEGRSARFADEAGHAAQPKMLCPESLRNRSLTRTAPKKEGDVQRFPPHRLAPLSSTRPGGDALFTLPLPADSARLQRQMLMEKYSLVPPLPSRQCKVNRRGIDTWNLNDSDDDDAA</sequence>
<proteinExistence type="predicted"/>
<accession>A0A836GKS0</accession>